<evidence type="ECO:0000259" key="20">
    <source>
        <dbReference type="Pfam" id="PF07715"/>
    </source>
</evidence>
<evidence type="ECO:0000259" key="19">
    <source>
        <dbReference type="Pfam" id="PF00593"/>
    </source>
</evidence>
<dbReference type="Pfam" id="PF00593">
    <property type="entry name" value="TonB_dep_Rec_b-barrel"/>
    <property type="match status" value="1"/>
</dbReference>
<proteinExistence type="inferred from homology"/>
<comment type="similarity">
    <text evidence="2 14 16">Belongs to the TonB-dependent receptor family.</text>
</comment>
<dbReference type="PANTHER" id="PTHR32552">
    <property type="entry name" value="FERRICHROME IRON RECEPTOR-RELATED"/>
    <property type="match status" value="1"/>
</dbReference>
<sequence length="754" mass="82830">MPSLYSTIRLKPISFAIAAALAGGPGIVLAETNDTATYIQQQGTEENEPQAEAENRQGQPPAAGEARVLSTVTVSAQRGTVVSSGTLGTRSDLKTPFATHSINSEKIEERQAKTIGKLFAGEAGVEAKGSTYGLDAYALAVRGLPLDFVNGYKIDGHPFQMYGVELPLEMFEQVQLLKGATGFLYGIGSPGGIVNYISKKPTNTPTLSIAAGYSQDSIFSQHLDAGGRFGEDDRFGYRFNAVNEKGEAYNGTKVDRQAVSLYMDMRITPSLVWRANGLYQERDLEGGITTLSISRAGNYAYSGNALPAAINGRKDLTAYDSSYYNSTVWVGATGLEWSINDSWMLDASYSHTFKRIDSRDETLYLRNAQGDYNVALRQFYRPTLNYDSVQFRLEGDFETGWLTHNIVTGVEWQQQTRDLNIGDPSLNPATSTGGQNHLYPASGIFPAGNLYGSSLDLAYDGDSPRRYFRISDWTTKSAYFSDTLGLGDNWSLLLGLRKFDYENNNYYVSGAKRTAYREKPLTPTVALMFNPRPDTTIYASYVEALEDGGNVGSTYANAYQQLAPIESKQYELGIKSERKDWSLASALFRIERGTGYAAADNYYVGDGTVRYDGLEFNGSYRPLPGLTLNVGSTWLRAEYREAAAAVVGKKAAAVPTYQGSFSVEKEFFSLPGLRVYGGVTHTGKQYIDTANTLQTPSYELYNLGASYRVPLGKGQITYRAELNNLLDKDYWIAASNALVVGAPRTLNLNVRYDF</sequence>
<dbReference type="InterPro" id="IPR012910">
    <property type="entry name" value="Plug_dom"/>
</dbReference>
<dbReference type="GO" id="GO:0038023">
    <property type="term" value="F:signaling receptor activity"/>
    <property type="evidence" value="ECO:0007669"/>
    <property type="project" value="InterPro"/>
</dbReference>
<evidence type="ECO:0000256" key="13">
    <source>
        <dbReference type="ARBA" id="ARBA00023237"/>
    </source>
</evidence>
<evidence type="ECO:0000256" key="12">
    <source>
        <dbReference type="ARBA" id="ARBA00023170"/>
    </source>
</evidence>
<evidence type="ECO:0000256" key="1">
    <source>
        <dbReference type="ARBA" id="ARBA00004571"/>
    </source>
</evidence>
<name>A0A250AZ98_9GAMM</name>
<evidence type="ECO:0000256" key="4">
    <source>
        <dbReference type="ARBA" id="ARBA00022452"/>
    </source>
</evidence>
<dbReference type="PROSITE" id="PS01156">
    <property type="entry name" value="TONB_DEPENDENT_REC_2"/>
    <property type="match status" value="1"/>
</dbReference>
<evidence type="ECO:0000256" key="7">
    <source>
        <dbReference type="ARBA" id="ARBA00022729"/>
    </source>
</evidence>
<evidence type="ECO:0000256" key="3">
    <source>
        <dbReference type="ARBA" id="ARBA00022448"/>
    </source>
</evidence>
<feature type="signal peptide" evidence="18">
    <location>
        <begin position="1"/>
        <end position="30"/>
    </location>
</feature>
<dbReference type="KEGG" id="gqu:AWC35_07210"/>
<dbReference type="InterPro" id="IPR010917">
    <property type="entry name" value="TonB_rcpt_CS"/>
</dbReference>
<evidence type="ECO:0000256" key="17">
    <source>
        <dbReference type="SAM" id="MobiDB-lite"/>
    </source>
</evidence>
<dbReference type="InterPro" id="IPR036942">
    <property type="entry name" value="Beta-barrel_TonB_sf"/>
</dbReference>
<gene>
    <name evidence="21" type="ORF">AWC35_07210</name>
</gene>
<keyword evidence="10 16" id="KW-0798">TonB box</keyword>
<feature type="short sequence motif" description="TonB C-terminal box" evidence="15">
    <location>
        <begin position="737"/>
        <end position="754"/>
    </location>
</feature>
<evidence type="ECO:0000256" key="15">
    <source>
        <dbReference type="PROSITE-ProRule" id="PRU10144"/>
    </source>
</evidence>
<keyword evidence="12 21" id="KW-0675">Receptor</keyword>
<evidence type="ECO:0000313" key="21">
    <source>
        <dbReference type="EMBL" id="ATA19155.1"/>
    </source>
</evidence>
<comment type="subcellular location">
    <subcellularLocation>
        <location evidence="1 14">Cell outer membrane</location>
        <topology evidence="1 14">Multi-pass membrane protein</topology>
    </subcellularLocation>
</comment>
<keyword evidence="8" id="KW-0408">Iron</keyword>
<reference evidence="21 22" key="1">
    <citation type="submission" date="2016-01" db="EMBL/GenBank/DDBJ databases">
        <authorList>
            <person name="Oliw E.H."/>
        </authorList>
    </citation>
    <scope>NUCLEOTIDE SEQUENCE [LARGE SCALE GENOMIC DNA]</scope>
    <source>
        <strain evidence="21 22">FRB97</strain>
    </source>
</reference>
<evidence type="ECO:0000256" key="14">
    <source>
        <dbReference type="PROSITE-ProRule" id="PRU01360"/>
    </source>
</evidence>
<dbReference type="InterPro" id="IPR000531">
    <property type="entry name" value="Beta-barrel_TonB"/>
</dbReference>
<dbReference type="InterPro" id="IPR010105">
    <property type="entry name" value="TonB_sidphr_rcpt"/>
</dbReference>
<keyword evidence="3 14" id="KW-0813">Transport</keyword>
<dbReference type="SUPFAM" id="SSF56935">
    <property type="entry name" value="Porins"/>
    <property type="match status" value="1"/>
</dbReference>
<dbReference type="RefSeq" id="WP_095845756.1">
    <property type="nucleotide sequence ID" value="NZ_CP014136.1"/>
</dbReference>
<keyword evidence="11 14" id="KW-0472">Membrane</keyword>
<keyword evidence="6 14" id="KW-0812">Transmembrane</keyword>
<dbReference type="GO" id="GO:0009279">
    <property type="term" value="C:cell outer membrane"/>
    <property type="evidence" value="ECO:0007669"/>
    <property type="project" value="UniProtKB-SubCell"/>
</dbReference>
<dbReference type="CDD" id="cd01347">
    <property type="entry name" value="ligand_gated_channel"/>
    <property type="match status" value="1"/>
</dbReference>
<keyword evidence="5" id="KW-0410">Iron transport</keyword>
<dbReference type="AlphaFoldDB" id="A0A250AZ98"/>
<protein>
    <submittedName>
        <fullName evidence="21">TonB-dependent receptor</fullName>
    </submittedName>
</protein>
<dbReference type="GO" id="GO:0015344">
    <property type="term" value="F:siderophore uptake transmembrane transporter activity"/>
    <property type="evidence" value="ECO:0007669"/>
    <property type="project" value="TreeGrafter"/>
</dbReference>
<dbReference type="NCBIfam" id="TIGR01783">
    <property type="entry name" value="TonB-siderophor"/>
    <property type="match status" value="1"/>
</dbReference>
<organism evidence="21 22">
    <name type="scientific">Gibbsiella quercinecans</name>
    <dbReference type="NCBI Taxonomy" id="929813"/>
    <lineage>
        <taxon>Bacteria</taxon>
        <taxon>Pseudomonadati</taxon>
        <taxon>Pseudomonadota</taxon>
        <taxon>Gammaproteobacteria</taxon>
        <taxon>Enterobacterales</taxon>
        <taxon>Yersiniaceae</taxon>
        <taxon>Gibbsiella</taxon>
    </lineage>
</organism>
<dbReference type="Proteomes" id="UP000217182">
    <property type="component" value="Chromosome"/>
</dbReference>
<evidence type="ECO:0000313" key="22">
    <source>
        <dbReference type="Proteomes" id="UP000217182"/>
    </source>
</evidence>
<evidence type="ECO:0000256" key="16">
    <source>
        <dbReference type="RuleBase" id="RU003357"/>
    </source>
</evidence>
<dbReference type="Pfam" id="PF07715">
    <property type="entry name" value="Plug"/>
    <property type="match status" value="1"/>
</dbReference>
<keyword evidence="9" id="KW-0406">Ion transport</keyword>
<evidence type="ECO:0000256" key="2">
    <source>
        <dbReference type="ARBA" id="ARBA00009810"/>
    </source>
</evidence>
<keyword evidence="22" id="KW-1185">Reference proteome</keyword>
<dbReference type="Gene3D" id="2.40.170.20">
    <property type="entry name" value="TonB-dependent receptor, beta-barrel domain"/>
    <property type="match status" value="1"/>
</dbReference>
<dbReference type="GO" id="GO:0015891">
    <property type="term" value="P:siderophore transport"/>
    <property type="evidence" value="ECO:0007669"/>
    <property type="project" value="InterPro"/>
</dbReference>
<evidence type="ECO:0000256" key="6">
    <source>
        <dbReference type="ARBA" id="ARBA00022692"/>
    </source>
</evidence>
<dbReference type="OrthoDB" id="8732650at2"/>
<feature type="domain" description="TonB-dependent receptor-like beta-barrel" evidence="19">
    <location>
        <begin position="294"/>
        <end position="725"/>
    </location>
</feature>
<evidence type="ECO:0000256" key="11">
    <source>
        <dbReference type="ARBA" id="ARBA00023136"/>
    </source>
</evidence>
<evidence type="ECO:0000256" key="5">
    <source>
        <dbReference type="ARBA" id="ARBA00022496"/>
    </source>
</evidence>
<dbReference type="InterPro" id="IPR037066">
    <property type="entry name" value="Plug_dom_sf"/>
</dbReference>
<feature type="domain" description="TonB-dependent receptor plug" evidence="20">
    <location>
        <begin position="93"/>
        <end position="193"/>
    </location>
</feature>
<dbReference type="InterPro" id="IPR039426">
    <property type="entry name" value="TonB-dep_rcpt-like"/>
</dbReference>
<evidence type="ECO:0000256" key="10">
    <source>
        <dbReference type="ARBA" id="ARBA00023077"/>
    </source>
</evidence>
<evidence type="ECO:0000256" key="9">
    <source>
        <dbReference type="ARBA" id="ARBA00023065"/>
    </source>
</evidence>
<keyword evidence="13 14" id="KW-0998">Cell outer membrane</keyword>
<dbReference type="EMBL" id="CP014136">
    <property type="protein sequence ID" value="ATA19155.1"/>
    <property type="molecule type" value="Genomic_DNA"/>
</dbReference>
<dbReference type="PROSITE" id="PS52016">
    <property type="entry name" value="TONB_DEPENDENT_REC_3"/>
    <property type="match status" value="1"/>
</dbReference>
<keyword evidence="4 14" id="KW-1134">Transmembrane beta strand</keyword>
<feature type="chain" id="PRO_5012196870" evidence="18">
    <location>
        <begin position="31"/>
        <end position="754"/>
    </location>
</feature>
<accession>A0A250AZ98</accession>
<keyword evidence="7 18" id="KW-0732">Signal</keyword>
<evidence type="ECO:0000256" key="8">
    <source>
        <dbReference type="ARBA" id="ARBA00023004"/>
    </source>
</evidence>
<dbReference type="Gene3D" id="2.170.130.10">
    <property type="entry name" value="TonB-dependent receptor, plug domain"/>
    <property type="match status" value="1"/>
</dbReference>
<dbReference type="PANTHER" id="PTHR32552:SF82">
    <property type="entry name" value="FCUA PROTEIN"/>
    <property type="match status" value="1"/>
</dbReference>
<evidence type="ECO:0000256" key="18">
    <source>
        <dbReference type="SAM" id="SignalP"/>
    </source>
</evidence>
<feature type="region of interest" description="Disordered" evidence="17">
    <location>
        <begin position="41"/>
        <end position="65"/>
    </location>
</feature>